<comment type="caution">
    <text evidence="1">The sequence shown here is derived from an EMBL/GenBank/DDBJ whole genome shotgun (WGS) entry which is preliminary data.</text>
</comment>
<keyword evidence="2" id="KW-1185">Reference proteome</keyword>
<name>A0A931DIX9_9ACTN</name>
<sequence>MNEPGNPAMYVYGRLAALGLCLQAYGFTVEHVAGGLVVRNPSAPRRRFDQPVVGDTIRCLPRADDGGRYWFFTSWRQPIAEAERVADAWAVIGGYLGTPR</sequence>
<dbReference type="RefSeq" id="WP_197010406.1">
    <property type="nucleotide sequence ID" value="NZ_BAABES010000024.1"/>
</dbReference>
<accession>A0A931DIX9</accession>
<dbReference type="AlphaFoldDB" id="A0A931DIX9"/>
<evidence type="ECO:0000313" key="1">
    <source>
        <dbReference type="EMBL" id="MBG6087563.1"/>
    </source>
</evidence>
<dbReference type="Proteomes" id="UP000614047">
    <property type="component" value="Unassembled WGS sequence"/>
</dbReference>
<organism evidence="1 2">
    <name type="scientific">Actinomadura viridis</name>
    <dbReference type="NCBI Taxonomy" id="58110"/>
    <lineage>
        <taxon>Bacteria</taxon>
        <taxon>Bacillati</taxon>
        <taxon>Actinomycetota</taxon>
        <taxon>Actinomycetes</taxon>
        <taxon>Streptosporangiales</taxon>
        <taxon>Thermomonosporaceae</taxon>
        <taxon>Actinomadura</taxon>
    </lineage>
</organism>
<dbReference type="EMBL" id="JADOUA010000001">
    <property type="protein sequence ID" value="MBG6087563.1"/>
    <property type="molecule type" value="Genomic_DNA"/>
</dbReference>
<protein>
    <submittedName>
        <fullName evidence="1">Uncharacterized protein</fullName>
    </submittedName>
</protein>
<gene>
    <name evidence="1" type="ORF">IW256_001676</name>
</gene>
<proteinExistence type="predicted"/>
<evidence type="ECO:0000313" key="2">
    <source>
        <dbReference type="Proteomes" id="UP000614047"/>
    </source>
</evidence>
<reference evidence="1" key="1">
    <citation type="submission" date="2020-11" db="EMBL/GenBank/DDBJ databases">
        <title>Sequencing the genomes of 1000 actinobacteria strains.</title>
        <authorList>
            <person name="Klenk H.-P."/>
        </authorList>
    </citation>
    <scope>NUCLEOTIDE SEQUENCE</scope>
    <source>
        <strain evidence="1">DSM 43175</strain>
    </source>
</reference>